<dbReference type="Proteomes" id="UP001203761">
    <property type="component" value="Unassembled WGS sequence"/>
</dbReference>
<protein>
    <submittedName>
        <fullName evidence="2">GNAT family N-acetyltransferase</fullName>
    </submittedName>
</protein>
<keyword evidence="3" id="KW-1185">Reference proteome</keyword>
<dbReference type="CDD" id="cd04301">
    <property type="entry name" value="NAT_SF"/>
    <property type="match status" value="1"/>
</dbReference>
<evidence type="ECO:0000313" key="2">
    <source>
        <dbReference type="EMBL" id="MCL6421943.1"/>
    </source>
</evidence>
<gene>
    <name evidence="2" type="ORF">Bequi_00840</name>
</gene>
<dbReference type="Gene3D" id="3.40.630.30">
    <property type="match status" value="1"/>
</dbReference>
<dbReference type="RefSeq" id="WP_249736098.1">
    <property type="nucleotide sequence ID" value="NZ_JAKNCJ010000001.1"/>
</dbReference>
<dbReference type="Pfam" id="PF00583">
    <property type="entry name" value="Acetyltransf_1"/>
    <property type="match status" value="1"/>
</dbReference>
<accession>A0ABT0QXS0</accession>
<organism evidence="2 3">
    <name type="scientific">Brachybacterium equifaecis</name>
    <dbReference type="NCBI Taxonomy" id="2910770"/>
    <lineage>
        <taxon>Bacteria</taxon>
        <taxon>Bacillati</taxon>
        <taxon>Actinomycetota</taxon>
        <taxon>Actinomycetes</taxon>
        <taxon>Micrococcales</taxon>
        <taxon>Dermabacteraceae</taxon>
        <taxon>Brachybacterium</taxon>
    </lineage>
</organism>
<dbReference type="InterPro" id="IPR000182">
    <property type="entry name" value="GNAT_dom"/>
</dbReference>
<reference evidence="2" key="1">
    <citation type="submission" date="2022-02" db="EMBL/GenBank/DDBJ databases">
        <authorList>
            <person name="Lee M."/>
            <person name="Kim S.-J."/>
            <person name="Jung M.-Y."/>
        </authorList>
    </citation>
    <scope>NUCLEOTIDE SEQUENCE</scope>
    <source>
        <strain evidence="2">JHP9</strain>
    </source>
</reference>
<evidence type="ECO:0000259" key="1">
    <source>
        <dbReference type="PROSITE" id="PS51186"/>
    </source>
</evidence>
<sequence length="127" mass="13617">MPSDAMLETDETLRAKLGSGSRAAAVRCSGKIAAVMKFRPLDGADLVIARLGVLPEHRGRGLAKMLLHWLEDQARREGADGIAVVVPSSDASLIELFGHLGLDLADRGKQLTLSGELLDVSYLRRAI</sequence>
<dbReference type="PROSITE" id="PS51186">
    <property type="entry name" value="GNAT"/>
    <property type="match status" value="1"/>
</dbReference>
<evidence type="ECO:0000313" key="3">
    <source>
        <dbReference type="Proteomes" id="UP001203761"/>
    </source>
</evidence>
<feature type="domain" description="N-acetyltransferase" evidence="1">
    <location>
        <begin position="1"/>
        <end position="124"/>
    </location>
</feature>
<name>A0ABT0QXS0_9MICO</name>
<proteinExistence type="predicted"/>
<dbReference type="EMBL" id="JAKNCJ010000001">
    <property type="protein sequence ID" value="MCL6421943.1"/>
    <property type="molecule type" value="Genomic_DNA"/>
</dbReference>
<comment type="caution">
    <text evidence="2">The sequence shown here is derived from an EMBL/GenBank/DDBJ whole genome shotgun (WGS) entry which is preliminary data.</text>
</comment>
<dbReference type="InterPro" id="IPR016181">
    <property type="entry name" value="Acyl_CoA_acyltransferase"/>
</dbReference>
<dbReference type="SUPFAM" id="SSF55729">
    <property type="entry name" value="Acyl-CoA N-acyltransferases (Nat)"/>
    <property type="match status" value="1"/>
</dbReference>